<dbReference type="EMBL" id="BOVJ01000192">
    <property type="protein sequence ID" value="GIQ66575.1"/>
    <property type="molecule type" value="Genomic_DNA"/>
</dbReference>
<proteinExistence type="inferred from homology"/>
<evidence type="ECO:0000256" key="1">
    <source>
        <dbReference type="ARBA" id="ARBA00004651"/>
    </source>
</evidence>
<comment type="subcellular location">
    <subcellularLocation>
        <location evidence="1 7">Cell membrane</location>
        <topology evidence="1 7">Multi-pass membrane protein</topology>
    </subcellularLocation>
</comment>
<keyword evidence="5 7" id="KW-1133">Transmembrane helix</keyword>
<dbReference type="SUPFAM" id="SSF161098">
    <property type="entry name" value="MetI-like"/>
    <property type="match status" value="1"/>
</dbReference>
<evidence type="ECO:0000259" key="9">
    <source>
        <dbReference type="PROSITE" id="PS50928"/>
    </source>
</evidence>
<dbReference type="InterPro" id="IPR051393">
    <property type="entry name" value="ABC_transporter_permease"/>
</dbReference>
<feature type="transmembrane region" description="Helical" evidence="7">
    <location>
        <begin position="233"/>
        <end position="254"/>
    </location>
</feature>
<feature type="transmembrane region" description="Helical" evidence="7">
    <location>
        <begin position="37"/>
        <end position="64"/>
    </location>
</feature>
<evidence type="ECO:0000256" key="2">
    <source>
        <dbReference type="ARBA" id="ARBA00022448"/>
    </source>
</evidence>
<dbReference type="PANTHER" id="PTHR30193:SF37">
    <property type="entry name" value="INNER MEMBRANE ABC TRANSPORTER PERMEASE PROTEIN YCJO"/>
    <property type="match status" value="1"/>
</dbReference>
<evidence type="ECO:0000256" key="5">
    <source>
        <dbReference type="ARBA" id="ARBA00022989"/>
    </source>
</evidence>
<keyword evidence="4 7" id="KW-0812">Transmembrane</keyword>
<keyword evidence="11" id="KW-1185">Reference proteome</keyword>
<dbReference type="PROSITE" id="PS50928">
    <property type="entry name" value="ABC_TM1"/>
    <property type="match status" value="1"/>
</dbReference>
<dbReference type="Pfam" id="PF00528">
    <property type="entry name" value="BPD_transp_1"/>
    <property type="match status" value="1"/>
</dbReference>
<organism evidence="10 11">
    <name type="scientific">Paenibacillus cisolokensis</name>
    <dbReference type="NCBI Taxonomy" id="1658519"/>
    <lineage>
        <taxon>Bacteria</taxon>
        <taxon>Bacillati</taxon>
        <taxon>Bacillota</taxon>
        <taxon>Bacilli</taxon>
        <taxon>Bacillales</taxon>
        <taxon>Paenibacillaceae</taxon>
        <taxon>Paenibacillus</taxon>
    </lineage>
</organism>
<evidence type="ECO:0000313" key="11">
    <source>
        <dbReference type="Proteomes" id="UP000680304"/>
    </source>
</evidence>
<dbReference type="InterPro" id="IPR000515">
    <property type="entry name" value="MetI-like"/>
</dbReference>
<keyword evidence="3" id="KW-1003">Cell membrane</keyword>
<feature type="transmembrane region" description="Helical" evidence="7">
    <location>
        <begin position="184"/>
        <end position="212"/>
    </location>
</feature>
<accession>A0ABQ4NEE2</accession>
<feature type="transmembrane region" description="Helical" evidence="7">
    <location>
        <begin position="135"/>
        <end position="156"/>
    </location>
</feature>
<gene>
    <name evidence="10" type="ORF">PACILC2_51430</name>
</gene>
<evidence type="ECO:0000256" key="7">
    <source>
        <dbReference type="RuleBase" id="RU363032"/>
    </source>
</evidence>
<protein>
    <submittedName>
        <fullName evidence="10">ABC transporter permease</fullName>
    </submittedName>
</protein>
<evidence type="ECO:0000256" key="4">
    <source>
        <dbReference type="ARBA" id="ARBA00022692"/>
    </source>
</evidence>
<comment type="similarity">
    <text evidence="7">Belongs to the binding-protein-dependent transport system permease family.</text>
</comment>
<feature type="compositionally biased region" description="Polar residues" evidence="8">
    <location>
        <begin position="7"/>
        <end position="20"/>
    </location>
</feature>
<keyword evidence="6 7" id="KW-0472">Membrane</keyword>
<reference evidence="10 11" key="1">
    <citation type="submission" date="2021-04" db="EMBL/GenBank/DDBJ databases">
        <title>Draft genome sequence of Paenibacillus cisolokensis, LC2-13A.</title>
        <authorList>
            <person name="Uke A."/>
            <person name="Chhe C."/>
            <person name="Baramee S."/>
            <person name="Kosugi A."/>
        </authorList>
    </citation>
    <scope>NUCLEOTIDE SEQUENCE [LARGE SCALE GENOMIC DNA]</scope>
    <source>
        <strain evidence="10 11">LC2-13A</strain>
    </source>
</reference>
<evidence type="ECO:0000256" key="8">
    <source>
        <dbReference type="SAM" id="MobiDB-lite"/>
    </source>
</evidence>
<dbReference type="Proteomes" id="UP000680304">
    <property type="component" value="Unassembled WGS sequence"/>
</dbReference>
<dbReference type="PANTHER" id="PTHR30193">
    <property type="entry name" value="ABC TRANSPORTER PERMEASE PROTEIN"/>
    <property type="match status" value="1"/>
</dbReference>
<feature type="region of interest" description="Disordered" evidence="8">
    <location>
        <begin position="1"/>
        <end position="24"/>
    </location>
</feature>
<comment type="caution">
    <text evidence="10">The sequence shown here is derived from an EMBL/GenBank/DDBJ whole genome shotgun (WGS) entry which is preliminary data.</text>
</comment>
<evidence type="ECO:0000256" key="3">
    <source>
        <dbReference type="ARBA" id="ARBA00022475"/>
    </source>
</evidence>
<dbReference type="CDD" id="cd06261">
    <property type="entry name" value="TM_PBP2"/>
    <property type="match status" value="1"/>
</dbReference>
<dbReference type="InterPro" id="IPR035906">
    <property type="entry name" value="MetI-like_sf"/>
</dbReference>
<feature type="transmembrane region" description="Helical" evidence="7">
    <location>
        <begin position="293"/>
        <end position="314"/>
    </location>
</feature>
<keyword evidence="2 7" id="KW-0813">Transport</keyword>
<sequence length="321" mass="36811">MKYMTKEVTSMQTQPDSPSVPSRARPRFNKQRIFENLYGYAFIAPMMIGVSIMTLLPILASFFLSFTEWNFLHGFKQIEFIGMRNFERLLADDVFWKSMKNNIVFMLVVPATLALSLMLAIIINKYVYFKDMFKVIYFMPYISSIIAVAMVWQVLFHPSFGPVNHMLMSLGVDNPPKWIADVNFALPSIMMIMIWVSIGYNLIIYIAGLQAIPAELYEAAEMDGAKPWQKFRSITLPMLSPTTFFLLITGLIGTFKVFDIIQVLTGGGPANSTSVVVFHLYETAFVHLKMGYASTMALVLFFTIFIITLIQWYGQRKWVNY</sequence>
<name>A0ABQ4NEE2_9BACL</name>
<feature type="domain" description="ABC transmembrane type-1" evidence="9">
    <location>
        <begin position="98"/>
        <end position="311"/>
    </location>
</feature>
<evidence type="ECO:0000313" key="10">
    <source>
        <dbReference type="EMBL" id="GIQ66575.1"/>
    </source>
</evidence>
<evidence type="ECO:0000256" key="6">
    <source>
        <dbReference type="ARBA" id="ARBA00023136"/>
    </source>
</evidence>
<dbReference type="Gene3D" id="1.10.3720.10">
    <property type="entry name" value="MetI-like"/>
    <property type="match status" value="1"/>
</dbReference>
<feature type="transmembrane region" description="Helical" evidence="7">
    <location>
        <begin position="103"/>
        <end position="123"/>
    </location>
</feature>